<evidence type="ECO:0000256" key="10">
    <source>
        <dbReference type="ARBA" id="ARBA00022786"/>
    </source>
</evidence>
<comment type="subcellular location">
    <subcellularLocation>
        <location evidence="3">Cytoplasm</location>
    </subcellularLocation>
    <subcellularLocation>
        <location evidence="2">Nucleus</location>
    </subcellularLocation>
</comment>
<accession>A0A9D4JWB0</accession>
<dbReference type="SUPFAM" id="SSF57850">
    <property type="entry name" value="RING/U-box"/>
    <property type="match status" value="1"/>
</dbReference>
<dbReference type="Proteomes" id="UP000828390">
    <property type="component" value="Unassembled WGS sequence"/>
</dbReference>
<dbReference type="GO" id="GO:0000209">
    <property type="term" value="P:protein polyubiquitination"/>
    <property type="evidence" value="ECO:0007669"/>
    <property type="project" value="TreeGrafter"/>
</dbReference>
<keyword evidence="9" id="KW-0808">Transferase</keyword>
<evidence type="ECO:0000256" key="11">
    <source>
        <dbReference type="ARBA" id="ARBA00022990"/>
    </source>
</evidence>
<dbReference type="EMBL" id="JAIWYP010000005">
    <property type="protein sequence ID" value="KAH3827150.1"/>
    <property type="molecule type" value="Genomic_DNA"/>
</dbReference>
<evidence type="ECO:0000256" key="16">
    <source>
        <dbReference type="ARBA" id="ARBA00083610"/>
    </source>
</evidence>
<keyword evidence="20" id="KW-1185">Reference proteome</keyword>
<protein>
    <recommendedName>
        <fullName evidence="14">Ubiquitin conjugation factor E4 B</fullName>
        <ecNumber evidence="6">2.3.2.27</ecNumber>
    </recommendedName>
    <alternativeName>
        <fullName evidence="16">RING-type E3 ubiquitin transferase E4 B</fullName>
    </alternativeName>
    <alternativeName>
        <fullName evidence="15">Ubiquitin fusion degradation protein 2</fullName>
    </alternativeName>
</protein>
<dbReference type="GO" id="GO:0036503">
    <property type="term" value="P:ERAD pathway"/>
    <property type="evidence" value="ECO:0007669"/>
    <property type="project" value="InterPro"/>
</dbReference>
<comment type="similarity">
    <text evidence="5">Belongs to the ubiquitin conjugation factor E4 family.</text>
</comment>
<dbReference type="GO" id="GO:0000151">
    <property type="term" value="C:ubiquitin ligase complex"/>
    <property type="evidence" value="ECO:0007669"/>
    <property type="project" value="InterPro"/>
</dbReference>
<reference evidence="19" key="1">
    <citation type="journal article" date="2019" name="bioRxiv">
        <title>The Genome of the Zebra Mussel, Dreissena polymorpha: A Resource for Invasive Species Research.</title>
        <authorList>
            <person name="McCartney M.A."/>
            <person name="Auch B."/>
            <person name="Kono T."/>
            <person name="Mallez S."/>
            <person name="Zhang Y."/>
            <person name="Obille A."/>
            <person name="Becker A."/>
            <person name="Abrahante J.E."/>
            <person name="Garbe J."/>
            <person name="Badalamenti J.P."/>
            <person name="Herman A."/>
            <person name="Mangelson H."/>
            <person name="Liachko I."/>
            <person name="Sullivan S."/>
            <person name="Sone E.D."/>
            <person name="Koren S."/>
            <person name="Silverstein K.A.T."/>
            <person name="Beckman K.B."/>
            <person name="Gohl D.M."/>
        </authorList>
    </citation>
    <scope>NUCLEOTIDE SEQUENCE</scope>
    <source>
        <strain evidence="19">Duluth1</strain>
        <tissue evidence="19">Whole animal</tissue>
    </source>
</reference>
<keyword evidence="10" id="KW-0833">Ubl conjugation pathway</keyword>
<evidence type="ECO:0000256" key="7">
    <source>
        <dbReference type="ARBA" id="ARBA00022490"/>
    </source>
</evidence>
<dbReference type="EC" id="2.3.2.27" evidence="6"/>
<dbReference type="CDD" id="cd16658">
    <property type="entry name" value="RING-Ubox_UBE4B"/>
    <property type="match status" value="1"/>
</dbReference>
<feature type="domain" description="U-box" evidence="18">
    <location>
        <begin position="1027"/>
        <end position="1100"/>
    </location>
</feature>
<organism evidence="19 20">
    <name type="scientific">Dreissena polymorpha</name>
    <name type="common">Zebra mussel</name>
    <name type="synonym">Mytilus polymorpha</name>
    <dbReference type="NCBI Taxonomy" id="45954"/>
    <lineage>
        <taxon>Eukaryota</taxon>
        <taxon>Metazoa</taxon>
        <taxon>Spiralia</taxon>
        <taxon>Lophotrochozoa</taxon>
        <taxon>Mollusca</taxon>
        <taxon>Bivalvia</taxon>
        <taxon>Autobranchia</taxon>
        <taxon>Heteroconchia</taxon>
        <taxon>Euheterodonta</taxon>
        <taxon>Imparidentia</taxon>
        <taxon>Neoheterodontei</taxon>
        <taxon>Myida</taxon>
        <taxon>Dreissenoidea</taxon>
        <taxon>Dreissenidae</taxon>
        <taxon>Dreissena</taxon>
    </lineage>
</organism>
<gene>
    <name evidence="19" type="ORF">DPMN_129079</name>
</gene>
<evidence type="ECO:0000313" key="20">
    <source>
        <dbReference type="Proteomes" id="UP000828390"/>
    </source>
</evidence>
<comment type="function">
    <text evidence="13">Ubiquitin-protein ligase that probably functions as an E3 ligase in conjunction with specific E1 and E2 ligases. May also function as an E4 ligase mediating the assembly of polyubiquitin chains on substrates ubiquitinated by another E3 ubiquitin ligase. May regulate myosin assembly in striated muscles together with STUB1 and VCP/p97 by targeting myosin chaperone UNC45B for proteasomal degradation.</text>
</comment>
<evidence type="ECO:0000256" key="13">
    <source>
        <dbReference type="ARBA" id="ARBA00056267"/>
    </source>
</evidence>
<dbReference type="PROSITE" id="PS51698">
    <property type="entry name" value="U_BOX"/>
    <property type="match status" value="1"/>
</dbReference>
<dbReference type="AlphaFoldDB" id="A0A9D4JWB0"/>
<dbReference type="FunFam" id="3.30.40.10:FF:000060">
    <property type="entry name" value="ubiquitin conjugation factor E4 B"/>
    <property type="match status" value="1"/>
</dbReference>
<keyword evidence="7" id="KW-0963">Cytoplasm</keyword>
<keyword evidence="11" id="KW-0007">Acetylation</keyword>
<dbReference type="InterPro" id="IPR003613">
    <property type="entry name" value="Ubox_domain"/>
</dbReference>
<evidence type="ECO:0000256" key="17">
    <source>
        <dbReference type="SAM" id="Coils"/>
    </source>
</evidence>
<feature type="coiled-coil region" evidence="17">
    <location>
        <begin position="409"/>
        <end position="436"/>
    </location>
</feature>
<evidence type="ECO:0000256" key="4">
    <source>
        <dbReference type="ARBA" id="ARBA00004906"/>
    </source>
</evidence>
<keyword evidence="17" id="KW-0175">Coiled coil</keyword>
<comment type="catalytic activity">
    <reaction evidence="1">
        <text>S-ubiquitinyl-[E2 ubiquitin-conjugating enzyme]-L-cysteine + [acceptor protein]-L-lysine = [E2 ubiquitin-conjugating enzyme]-L-cysteine + N(6)-ubiquitinyl-[acceptor protein]-L-lysine.</text>
        <dbReference type="EC" id="2.3.2.27"/>
    </reaction>
</comment>
<evidence type="ECO:0000256" key="5">
    <source>
        <dbReference type="ARBA" id="ARBA00007434"/>
    </source>
</evidence>
<feature type="non-terminal residue" evidence="19">
    <location>
        <position position="1100"/>
    </location>
</feature>
<dbReference type="InterPro" id="IPR019474">
    <property type="entry name" value="Ub_conjug_fac_E4_core"/>
</dbReference>
<dbReference type="GO" id="GO:0005737">
    <property type="term" value="C:cytoplasm"/>
    <property type="evidence" value="ECO:0007669"/>
    <property type="project" value="UniProtKB-SubCell"/>
</dbReference>
<keyword evidence="8" id="KW-0597">Phosphoprotein</keyword>
<evidence type="ECO:0000256" key="12">
    <source>
        <dbReference type="ARBA" id="ARBA00023242"/>
    </source>
</evidence>
<keyword evidence="12" id="KW-0539">Nucleus</keyword>
<dbReference type="GO" id="GO:0005634">
    <property type="term" value="C:nucleus"/>
    <property type="evidence" value="ECO:0007669"/>
    <property type="project" value="UniProtKB-SubCell"/>
</dbReference>
<evidence type="ECO:0000313" key="19">
    <source>
        <dbReference type="EMBL" id="KAH3827150.1"/>
    </source>
</evidence>
<evidence type="ECO:0000256" key="6">
    <source>
        <dbReference type="ARBA" id="ARBA00012483"/>
    </source>
</evidence>
<reference evidence="19" key="2">
    <citation type="submission" date="2020-11" db="EMBL/GenBank/DDBJ databases">
        <authorList>
            <person name="McCartney M.A."/>
            <person name="Auch B."/>
            <person name="Kono T."/>
            <person name="Mallez S."/>
            <person name="Becker A."/>
            <person name="Gohl D.M."/>
            <person name="Silverstein K.A.T."/>
            <person name="Koren S."/>
            <person name="Bechman K.B."/>
            <person name="Herman A."/>
            <person name="Abrahante J.E."/>
            <person name="Garbe J."/>
        </authorList>
    </citation>
    <scope>NUCLEOTIDE SEQUENCE</scope>
    <source>
        <strain evidence="19">Duluth1</strain>
        <tissue evidence="19">Whole animal</tissue>
    </source>
</reference>
<dbReference type="InterPro" id="IPR013083">
    <property type="entry name" value="Znf_RING/FYVE/PHD"/>
</dbReference>
<comment type="pathway">
    <text evidence="4">Protein modification; protein ubiquitination.</text>
</comment>
<evidence type="ECO:0000256" key="15">
    <source>
        <dbReference type="ARBA" id="ARBA00081821"/>
    </source>
</evidence>
<evidence type="ECO:0000256" key="3">
    <source>
        <dbReference type="ARBA" id="ARBA00004496"/>
    </source>
</evidence>
<dbReference type="Gene3D" id="3.30.40.10">
    <property type="entry name" value="Zinc/RING finger domain, C3HC4 (zinc finger)"/>
    <property type="match status" value="1"/>
</dbReference>
<evidence type="ECO:0000259" key="18">
    <source>
        <dbReference type="PROSITE" id="PS51698"/>
    </source>
</evidence>
<dbReference type="PANTHER" id="PTHR13931:SF2">
    <property type="entry name" value="UBIQUITIN CONJUGATION FACTOR E4 B"/>
    <property type="match status" value="1"/>
</dbReference>
<dbReference type="Pfam" id="PF04564">
    <property type="entry name" value="U-box"/>
    <property type="match status" value="1"/>
</dbReference>
<comment type="caution">
    <text evidence="19">The sequence shown here is derived from an EMBL/GenBank/DDBJ whole genome shotgun (WGS) entry which is preliminary data.</text>
</comment>
<sequence length="1100" mass="126425">SSPMVLSPDQPRREVSSRVQPGHCKEAQMFTYLLDCYERVAGEERLAPKRASVPPMSEMLASARSQCVCHASLLLQGLLTAPRSEVCMSVLLPYLLSHSLPRGFLSELIFTIHRDTESFKKVFVPVLLSLHRHTQTLSLDTDDYRDCLSVLTELVEIKCGQVRPMCNLMIGLPSWCPEPISQAGGLELARFSYLGPFLALSVLAEDNPKVVEKHFSGHQLTPDNVRLVHQSLQHRMQYLREELYKILHSLLVNGETRDAALTYIAAALDRNSKKSQIVVNDRHVAGDGFMLNLLSVLQKLSLKINVDKVDPFYICHPLCRVKLKSEARLKLSSQEADDWVRKLREDGSSQWQDPKFPTECFVLTVVCQHLSILPAIQKQQRCVRAIRELSRIVEELEASEAVWKHFPQAERNRQIVKKYKQQYQRLQKSKLCAEAAITDESMLRACLQFYSLLSSFMLRVADPVNKGRVLPLPSEIPPVFAAIPEYYLNDIAEFTLVVCRRVLPLPSEIPPVFAAIPEYYLDDIAEFTLVVCRRVLLLPSEIPPVFASIPEYYLNDIAEFTLVVCRRVLPLPSEIPPVFAAIPEYYLDDIAEFTLVVCRRVLPLPSETPPVFAAIPEYYLNDIAEFTLVVCRRVLPLPSEIPPVFAAIPEYYLDDIAEFTLVVCRRVLPLPSEIPPVFAAIPEYYLEDIAEFTLFAAQVMPHVLEDPCLDSLVQLLIVFICNTNYVNNPYLVAKLVEVLFYLNPAVQPRMEAIHERVLLHDLSREFLAPALMQFYTDIESTGSSSEFYDKFSIRYHISIIFKAMWGIPCHQIKIIEEANQGKQFVKFVNMLMNDTTFLLDESLDCLKRIHEVQEAMATEEWNQKTPEQQQSEQRQLAMDEKQCRSYLTLATETVDMFHYLTDKIQAPFLIPELADRLAAMLNFNLQQLCGPKCKNLKVKNPEKYTWEPKKLLSYLTDIYLHLDCTKFCEAIANDERSYRKELFEDAVVRMRRANIKTETEIEQFKSLQEKVECMVVQKAREERDYGEIPDEFKDALMDTLMREPVQLPSGNVVDRPIIVRHLLNSQTDPFNRQPLSEKELIPRDDIRQRIEAWIRSKESK</sequence>
<proteinExistence type="inferred from homology"/>
<evidence type="ECO:0000256" key="2">
    <source>
        <dbReference type="ARBA" id="ARBA00004123"/>
    </source>
</evidence>
<evidence type="ECO:0000256" key="1">
    <source>
        <dbReference type="ARBA" id="ARBA00000900"/>
    </source>
</evidence>
<dbReference type="GO" id="GO:0006511">
    <property type="term" value="P:ubiquitin-dependent protein catabolic process"/>
    <property type="evidence" value="ECO:0007669"/>
    <property type="project" value="InterPro"/>
</dbReference>
<evidence type="ECO:0000256" key="8">
    <source>
        <dbReference type="ARBA" id="ARBA00022553"/>
    </source>
</evidence>
<dbReference type="GO" id="GO:0034450">
    <property type="term" value="F:ubiquitin-ubiquitin ligase activity"/>
    <property type="evidence" value="ECO:0007669"/>
    <property type="project" value="InterPro"/>
</dbReference>
<dbReference type="Pfam" id="PF10408">
    <property type="entry name" value="Ufd2P_core"/>
    <property type="match status" value="2"/>
</dbReference>
<dbReference type="InterPro" id="IPR045132">
    <property type="entry name" value="UBE4"/>
</dbReference>
<name>A0A9D4JWB0_DREPO</name>
<dbReference type="PANTHER" id="PTHR13931">
    <property type="entry name" value="UBIQUITINATION FACTOR E4"/>
    <property type="match status" value="1"/>
</dbReference>
<evidence type="ECO:0000256" key="14">
    <source>
        <dbReference type="ARBA" id="ARBA00072779"/>
    </source>
</evidence>
<evidence type="ECO:0000256" key="9">
    <source>
        <dbReference type="ARBA" id="ARBA00022679"/>
    </source>
</evidence>
<dbReference type="SMART" id="SM00504">
    <property type="entry name" value="Ubox"/>
    <property type="match status" value="1"/>
</dbReference>